<keyword evidence="2" id="KW-1133">Transmembrane helix</keyword>
<sequence length="149" mass="16597">MKEAYRLTQSDPSLSSATRHRRDRRQGITMIECVVAASILLVAMSTVTTMAVRVGRLWSDVAHQRIAMSELTNTLESITKLPADEIDEALKELMPSSAVAASLDRAELTGERIEDEFGERIVLTLSWKAAHPIRPARLVGWIHFDEVSP</sequence>
<comment type="caution">
    <text evidence="3">The sequence shown here is derived from an EMBL/GenBank/DDBJ whole genome shotgun (WGS) entry which is preliminary data.</text>
</comment>
<evidence type="ECO:0000256" key="2">
    <source>
        <dbReference type="SAM" id="Phobius"/>
    </source>
</evidence>
<accession>A0A5C5YKR6</accession>
<evidence type="ECO:0000256" key="1">
    <source>
        <dbReference type="SAM" id="MobiDB-lite"/>
    </source>
</evidence>
<dbReference type="AlphaFoldDB" id="A0A5C5YKR6"/>
<feature type="region of interest" description="Disordered" evidence="1">
    <location>
        <begin position="1"/>
        <end position="22"/>
    </location>
</feature>
<evidence type="ECO:0000313" key="3">
    <source>
        <dbReference type="EMBL" id="TWT75409.1"/>
    </source>
</evidence>
<evidence type="ECO:0008006" key="5">
    <source>
        <dbReference type="Google" id="ProtNLM"/>
    </source>
</evidence>
<feature type="transmembrane region" description="Helical" evidence="2">
    <location>
        <begin position="29"/>
        <end position="52"/>
    </location>
</feature>
<evidence type="ECO:0000313" key="4">
    <source>
        <dbReference type="Proteomes" id="UP000318053"/>
    </source>
</evidence>
<protein>
    <recommendedName>
        <fullName evidence="5">Prepilin-type N-terminal cleavage/methylation domain-containing protein</fullName>
    </recommendedName>
</protein>
<keyword evidence="4" id="KW-1185">Reference proteome</keyword>
<dbReference type="EMBL" id="SJPK01000001">
    <property type="protein sequence ID" value="TWT75409.1"/>
    <property type="molecule type" value="Genomic_DNA"/>
</dbReference>
<dbReference type="RefSeq" id="WP_246112451.1">
    <property type="nucleotide sequence ID" value="NZ_SJPK01000001.1"/>
</dbReference>
<gene>
    <name evidence="3" type="ORF">CA85_07000</name>
</gene>
<feature type="compositionally biased region" description="Polar residues" evidence="1">
    <location>
        <begin position="7"/>
        <end position="17"/>
    </location>
</feature>
<organism evidence="3 4">
    <name type="scientific">Allorhodopirellula solitaria</name>
    <dbReference type="NCBI Taxonomy" id="2527987"/>
    <lineage>
        <taxon>Bacteria</taxon>
        <taxon>Pseudomonadati</taxon>
        <taxon>Planctomycetota</taxon>
        <taxon>Planctomycetia</taxon>
        <taxon>Pirellulales</taxon>
        <taxon>Pirellulaceae</taxon>
        <taxon>Allorhodopirellula</taxon>
    </lineage>
</organism>
<keyword evidence="2" id="KW-0812">Transmembrane</keyword>
<dbReference type="Proteomes" id="UP000318053">
    <property type="component" value="Unassembled WGS sequence"/>
</dbReference>
<name>A0A5C5YKR6_9BACT</name>
<proteinExistence type="predicted"/>
<keyword evidence="2" id="KW-0472">Membrane</keyword>
<reference evidence="3 4" key="1">
    <citation type="submission" date="2019-02" db="EMBL/GenBank/DDBJ databases">
        <title>Deep-cultivation of Planctomycetes and their phenomic and genomic characterization uncovers novel biology.</title>
        <authorList>
            <person name="Wiegand S."/>
            <person name="Jogler M."/>
            <person name="Boedeker C."/>
            <person name="Pinto D."/>
            <person name="Vollmers J."/>
            <person name="Rivas-Marin E."/>
            <person name="Kohn T."/>
            <person name="Peeters S.H."/>
            <person name="Heuer A."/>
            <person name="Rast P."/>
            <person name="Oberbeckmann S."/>
            <person name="Bunk B."/>
            <person name="Jeske O."/>
            <person name="Meyerdierks A."/>
            <person name="Storesund J.E."/>
            <person name="Kallscheuer N."/>
            <person name="Luecker S."/>
            <person name="Lage O.M."/>
            <person name="Pohl T."/>
            <person name="Merkel B.J."/>
            <person name="Hornburger P."/>
            <person name="Mueller R.-W."/>
            <person name="Bruemmer F."/>
            <person name="Labrenz M."/>
            <person name="Spormann A.M."/>
            <person name="Op Den Camp H."/>
            <person name="Overmann J."/>
            <person name="Amann R."/>
            <person name="Jetten M.S.M."/>
            <person name="Mascher T."/>
            <person name="Medema M.H."/>
            <person name="Devos D.P."/>
            <person name="Kaster A.-K."/>
            <person name="Ovreas L."/>
            <person name="Rohde M."/>
            <person name="Galperin M.Y."/>
            <person name="Jogler C."/>
        </authorList>
    </citation>
    <scope>NUCLEOTIDE SEQUENCE [LARGE SCALE GENOMIC DNA]</scope>
    <source>
        <strain evidence="3 4">CA85</strain>
    </source>
</reference>